<evidence type="ECO:0000313" key="2">
    <source>
        <dbReference type="Proteomes" id="UP000627292"/>
    </source>
</evidence>
<organism evidence="1 2">
    <name type="scientific">Filimonas zeae</name>
    <dbReference type="NCBI Taxonomy" id="1737353"/>
    <lineage>
        <taxon>Bacteria</taxon>
        <taxon>Pseudomonadati</taxon>
        <taxon>Bacteroidota</taxon>
        <taxon>Chitinophagia</taxon>
        <taxon>Chitinophagales</taxon>
        <taxon>Chitinophagaceae</taxon>
        <taxon>Filimonas</taxon>
    </lineage>
</organism>
<evidence type="ECO:0000313" key="1">
    <source>
        <dbReference type="EMBL" id="GGH65746.1"/>
    </source>
</evidence>
<dbReference type="Proteomes" id="UP000627292">
    <property type="component" value="Unassembled WGS sequence"/>
</dbReference>
<comment type="caution">
    <text evidence="1">The sequence shown here is derived from an EMBL/GenBank/DDBJ whole genome shotgun (WGS) entry which is preliminary data.</text>
</comment>
<dbReference type="RefSeq" id="WP_188951817.1">
    <property type="nucleotide sequence ID" value="NZ_BMIB01000002.1"/>
</dbReference>
<accession>A0A917IYU1</accession>
<keyword evidence="2" id="KW-1185">Reference proteome</keyword>
<reference evidence="1" key="1">
    <citation type="journal article" date="2014" name="Int. J. Syst. Evol. Microbiol.">
        <title>Complete genome sequence of Corynebacterium casei LMG S-19264T (=DSM 44701T), isolated from a smear-ripened cheese.</title>
        <authorList>
            <consortium name="US DOE Joint Genome Institute (JGI-PGF)"/>
            <person name="Walter F."/>
            <person name="Albersmeier A."/>
            <person name="Kalinowski J."/>
            <person name="Ruckert C."/>
        </authorList>
    </citation>
    <scope>NUCLEOTIDE SEQUENCE</scope>
    <source>
        <strain evidence="1">CGMCC 1.15290</strain>
    </source>
</reference>
<proteinExistence type="predicted"/>
<reference evidence="1" key="2">
    <citation type="submission" date="2020-09" db="EMBL/GenBank/DDBJ databases">
        <authorList>
            <person name="Sun Q."/>
            <person name="Zhou Y."/>
        </authorList>
    </citation>
    <scope>NUCLEOTIDE SEQUENCE</scope>
    <source>
        <strain evidence="1">CGMCC 1.15290</strain>
    </source>
</reference>
<protein>
    <submittedName>
        <fullName evidence="1">Uncharacterized protein</fullName>
    </submittedName>
</protein>
<name>A0A917IYU1_9BACT</name>
<dbReference type="AlphaFoldDB" id="A0A917IYU1"/>
<dbReference type="EMBL" id="BMIB01000002">
    <property type="protein sequence ID" value="GGH65746.1"/>
    <property type="molecule type" value="Genomic_DNA"/>
</dbReference>
<gene>
    <name evidence="1" type="ORF">GCM10011379_19210</name>
</gene>
<sequence length="208" mass="23217">MLSAYYHFIPKADADLVLWVANFRLKIATVGAQIELPAATITEAADTAQIIEDGFEKSAVKKQEQQEAVAYKKVLRKRDVKKLVSLAIAIKRHPLYTENMGRELGIIGTQSNAGRSPLRPTLKLKTEVGYVAISFNKQRQKGITIYSRLKGSHGWDTLISGTSVSPFKDERPLQQEGVAETREYLARYWDNATEIGQESDIVFTLFGG</sequence>